<dbReference type="AlphaFoldDB" id="A0A544W885"/>
<evidence type="ECO:0000256" key="4">
    <source>
        <dbReference type="PROSITE-ProRule" id="PRU00335"/>
    </source>
</evidence>
<evidence type="ECO:0000313" key="8">
    <source>
        <dbReference type="Proteomes" id="UP000315759"/>
    </source>
</evidence>
<dbReference type="PANTHER" id="PTHR30055:SF234">
    <property type="entry name" value="HTH-TYPE TRANSCRIPTIONAL REGULATOR BETI"/>
    <property type="match status" value="1"/>
</dbReference>
<dbReference type="InterPro" id="IPR009057">
    <property type="entry name" value="Homeodomain-like_sf"/>
</dbReference>
<feature type="region of interest" description="Disordered" evidence="5">
    <location>
        <begin position="220"/>
        <end position="242"/>
    </location>
</feature>
<sequence length="242" mass="26252">MTEPPIRGCIPTCWTYDQTGMHPQIFRTGEEVDMRADAERNRAAALAAAEAVYAEQGVEVSLNEIARRAEIGNATLYRHFPTHEALLSEVYTGHLERYCAIAEDAARAADPVAALRDCVTATCALQATNRGLADLLASLRPLSPHVDALRVRHHRAVTTVFRRAVRTGELCVDASPEDFAVLLIANAGLIHRTVDDAPRSSARLVAVWLAGVLPHDMVDVPPAPTETQVRRALGDPGGARPR</sequence>
<reference evidence="7 8" key="1">
    <citation type="submission" date="2018-10" db="EMBL/GenBank/DDBJ databases">
        <title>Draft genome of Mycobacterium hodleri strain B.</title>
        <authorList>
            <person name="Amande T.J."/>
            <person name="Mcgenity T.J."/>
        </authorList>
    </citation>
    <scope>NUCLEOTIDE SEQUENCE [LARGE SCALE GENOMIC DNA]</scope>
    <source>
        <strain evidence="7 8">B</strain>
    </source>
</reference>
<dbReference type="Proteomes" id="UP000315759">
    <property type="component" value="Unassembled WGS sequence"/>
</dbReference>
<dbReference type="InterPro" id="IPR050109">
    <property type="entry name" value="HTH-type_TetR-like_transc_reg"/>
</dbReference>
<organism evidence="7 8">
    <name type="scientific">Mycolicibacterium hodleri</name>
    <dbReference type="NCBI Taxonomy" id="49897"/>
    <lineage>
        <taxon>Bacteria</taxon>
        <taxon>Bacillati</taxon>
        <taxon>Actinomycetota</taxon>
        <taxon>Actinomycetes</taxon>
        <taxon>Mycobacteriales</taxon>
        <taxon>Mycobacteriaceae</taxon>
        <taxon>Mycolicibacterium</taxon>
    </lineage>
</organism>
<evidence type="ECO:0000313" key="7">
    <source>
        <dbReference type="EMBL" id="TQR88458.1"/>
    </source>
</evidence>
<dbReference type="GO" id="GO:0003700">
    <property type="term" value="F:DNA-binding transcription factor activity"/>
    <property type="evidence" value="ECO:0007669"/>
    <property type="project" value="TreeGrafter"/>
</dbReference>
<dbReference type="Pfam" id="PF00440">
    <property type="entry name" value="TetR_N"/>
    <property type="match status" value="1"/>
</dbReference>
<keyword evidence="1" id="KW-0805">Transcription regulation</keyword>
<dbReference type="InterPro" id="IPR001647">
    <property type="entry name" value="HTH_TetR"/>
</dbReference>
<dbReference type="PROSITE" id="PS50977">
    <property type="entry name" value="HTH_TETR_2"/>
    <property type="match status" value="1"/>
</dbReference>
<proteinExistence type="predicted"/>
<protein>
    <submittedName>
        <fullName evidence="7">TetR/AcrR family transcriptional regulator</fullName>
    </submittedName>
</protein>
<evidence type="ECO:0000256" key="5">
    <source>
        <dbReference type="SAM" id="MobiDB-lite"/>
    </source>
</evidence>
<accession>A0A544W885</accession>
<keyword evidence="3" id="KW-0804">Transcription</keyword>
<dbReference type="PRINTS" id="PR00455">
    <property type="entry name" value="HTHTETR"/>
</dbReference>
<dbReference type="GO" id="GO:0000976">
    <property type="term" value="F:transcription cis-regulatory region binding"/>
    <property type="evidence" value="ECO:0007669"/>
    <property type="project" value="TreeGrafter"/>
</dbReference>
<dbReference type="EMBL" id="VIFX01000001">
    <property type="protein sequence ID" value="TQR88458.1"/>
    <property type="molecule type" value="Genomic_DNA"/>
</dbReference>
<dbReference type="SUPFAM" id="SSF48498">
    <property type="entry name" value="Tetracyclin repressor-like, C-terminal domain"/>
    <property type="match status" value="1"/>
</dbReference>
<dbReference type="SUPFAM" id="SSF46689">
    <property type="entry name" value="Homeodomain-like"/>
    <property type="match status" value="1"/>
</dbReference>
<evidence type="ECO:0000256" key="1">
    <source>
        <dbReference type="ARBA" id="ARBA00023015"/>
    </source>
</evidence>
<feature type="domain" description="HTH tetR-type" evidence="6">
    <location>
        <begin position="39"/>
        <end position="98"/>
    </location>
</feature>
<keyword evidence="2 4" id="KW-0238">DNA-binding</keyword>
<comment type="caution">
    <text evidence="7">The sequence shown here is derived from an EMBL/GenBank/DDBJ whole genome shotgun (WGS) entry which is preliminary data.</text>
</comment>
<evidence type="ECO:0000256" key="2">
    <source>
        <dbReference type="ARBA" id="ARBA00023125"/>
    </source>
</evidence>
<name>A0A544W885_9MYCO</name>
<evidence type="ECO:0000256" key="3">
    <source>
        <dbReference type="ARBA" id="ARBA00023163"/>
    </source>
</evidence>
<gene>
    <name evidence="7" type="ORF">D8S82_00095</name>
</gene>
<keyword evidence="8" id="KW-1185">Reference proteome</keyword>
<feature type="DNA-binding region" description="H-T-H motif" evidence="4">
    <location>
        <begin position="61"/>
        <end position="80"/>
    </location>
</feature>
<dbReference type="InterPro" id="IPR036271">
    <property type="entry name" value="Tet_transcr_reg_TetR-rel_C_sf"/>
</dbReference>
<evidence type="ECO:0000259" key="6">
    <source>
        <dbReference type="PROSITE" id="PS50977"/>
    </source>
</evidence>
<dbReference type="Gene3D" id="1.10.357.10">
    <property type="entry name" value="Tetracycline Repressor, domain 2"/>
    <property type="match status" value="1"/>
</dbReference>
<dbReference type="PANTHER" id="PTHR30055">
    <property type="entry name" value="HTH-TYPE TRANSCRIPTIONAL REGULATOR RUTR"/>
    <property type="match status" value="1"/>
</dbReference>